<evidence type="ECO:0000256" key="7">
    <source>
        <dbReference type="ARBA" id="ARBA00023136"/>
    </source>
</evidence>
<keyword evidence="7 8" id="KW-0472">Membrane</keyword>
<evidence type="ECO:0000313" key="10">
    <source>
        <dbReference type="EMBL" id="AUI68324.1"/>
    </source>
</evidence>
<keyword evidence="3" id="KW-0997">Cell inner membrane</keyword>
<dbReference type="PROSITE" id="PS50893">
    <property type="entry name" value="ABC_TRANSPORTER_2"/>
    <property type="match status" value="1"/>
</dbReference>
<dbReference type="AlphaFoldDB" id="A0A2N9YD18"/>
<dbReference type="SMART" id="SM00382">
    <property type="entry name" value="AAA"/>
    <property type="match status" value="1"/>
</dbReference>
<evidence type="ECO:0000256" key="6">
    <source>
        <dbReference type="ARBA" id="ARBA00022967"/>
    </source>
</evidence>
<dbReference type="InterPro" id="IPR008995">
    <property type="entry name" value="Mo/tungstate-bd_C_term_dom"/>
</dbReference>
<dbReference type="PANTHER" id="PTHR42781:SF5">
    <property type="entry name" value="PUTRESCINE TRANSPORT ATP-BINDING PROTEIN POTG"/>
    <property type="match status" value="1"/>
</dbReference>
<comment type="catalytic activity">
    <reaction evidence="8">
        <text>ATP + H2O + polyamine-[polyamine-binding protein]Side 1 = ADP + phosphate + polyamineSide 2 + [polyamine-binding protein]Side 1.</text>
        <dbReference type="EC" id="7.6.2.11"/>
    </reaction>
</comment>
<name>A0A2N9YD18_9GAMM</name>
<dbReference type="PANTHER" id="PTHR42781">
    <property type="entry name" value="SPERMIDINE/PUTRESCINE IMPORT ATP-BINDING PROTEIN POTA"/>
    <property type="match status" value="1"/>
</dbReference>
<keyword evidence="11" id="KW-1185">Reference proteome</keyword>
<reference evidence="11" key="1">
    <citation type="submission" date="2016-12" db="EMBL/GenBank/DDBJ databases">
        <title>Complete Genome Sequence of Beggiatoa leptomitiformis D-401.</title>
        <authorList>
            <person name="Fomenkov A."/>
            <person name="Vincze T."/>
            <person name="Grabovich M."/>
            <person name="Anton B.P."/>
            <person name="Dubinina G."/>
            <person name="Orlova M."/>
            <person name="Belousova E."/>
            <person name="Roberts R.J."/>
        </authorList>
    </citation>
    <scope>NUCLEOTIDE SEQUENCE [LARGE SCALE GENOMIC DNA]</scope>
    <source>
        <strain evidence="11">D-401</strain>
    </source>
</reference>
<dbReference type="Gene3D" id="3.40.50.300">
    <property type="entry name" value="P-loop containing nucleotide triphosphate hydrolases"/>
    <property type="match status" value="1"/>
</dbReference>
<protein>
    <recommendedName>
        <fullName evidence="8">Spermidine/putrescine import ATP-binding protein PotA</fullName>
        <ecNumber evidence="8">7.6.2.11</ecNumber>
    </recommendedName>
</protein>
<evidence type="ECO:0000313" key="11">
    <source>
        <dbReference type="Proteomes" id="UP000234271"/>
    </source>
</evidence>
<keyword evidence="2 8" id="KW-1003">Cell membrane</keyword>
<dbReference type="EMBL" id="CP018889">
    <property type="protein sequence ID" value="AUI68324.1"/>
    <property type="molecule type" value="Genomic_DNA"/>
</dbReference>
<dbReference type="InterPro" id="IPR003439">
    <property type="entry name" value="ABC_transporter-like_ATP-bd"/>
</dbReference>
<accession>A0A2N9YD18</accession>
<dbReference type="GO" id="GO:0005524">
    <property type="term" value="F:ATP binding"/>
    <property type="evidence" value="ECO:0007669"/>
    <property type="project" value="UniProtKB-KW"/>
</dbReference>
<dbReference type="Gene3D" id="2.40.50.100">
    <property type="match status" value="1"/>
</dbReference>
<dbReference type="GO" id="GO:0015417">
    <property type="term" value="F:ABC-type polyamine transporter activity"/>
    <property type="evidence" value="ECO:0007669"/>
    <property type="project" value="UniProtKB-EC"/>
</dbReference>
<comment type="subunit">
    <text evidence="8">The complex is composed of two ATP-binding proteins (PotA), two transmembrane proteins (PotB and PotC) and a solute-binding protein (PotD).</text>
</comment>
<evidence type="ECO:0000256" key="8">
    <source>
        <dbReference type="RuleBase" id="RU364083"/>
    </source>
</evidence>
<organism evidence="10 11">
    <name type="scientific">Beggiatoa leptomitoformis</name>
    <dbReference type="NCBI Taxonomy" id="288004"/>
    <lineage>
        <taxon>Bacteria</taxon>
        <taxon>Pseudomonadati</taxon>
        <taxon>Pseudomonadota</taxon>
        <taxon>Gammaproteobacteria</taxon>
        <taxon>Thiotrichales</taxon>
        <taxon>Thiotrichaceae</taxon>
        <taxon>Beggiatoa</taxon>
    </lineage>
</organism>
<dbReference type="NCBIfam" id="TIGR01187">
    <property type="entry name" value="potA"/>
    <property type="match status" value="1"/>
</dbReference>
<sequence>MAVAEEDLSAVDSKPISVLPKSDNANYIRIENITKSFDKFVAVDNVSLAINKGEIFALLGSSGCGKSTLLRMLAGFEIPSEGRIYIDGQDMSSIPPYLRPVNMMFQSYALFPHLTVAQNIEFGLKQDAIPKTERLEQVAKMLELVRMSAYAKRKPHQLSGGQKQRVALARSLAKKPKLLLLDEPMGALDKKLRGQMQLEVVEILERVGVTCVMVTHDQEEAMTMAGRIGIMDKGRLLQVGAPTVVYETPNSRFTAEFIGSANMFEGILVEDEPNYVKISCPAIPNKFYVEHGITGEEGMQVCVAIRPEKITILTEQPDHEYNWAKGVVHDIAYLGSHSIYYINLESGKRVQATVANQGRFSKLSVTWKDDVYISWHSESMVVLTS</sequence>
<dbReference type="RefSeq" id="WP_062155246.1">
    <property type="nucleotide sequence ID" value="NZ_CP012373.2"/>
</dbReference>
<dbReference type="Proteomes" id="UP000234271">
    <property type="component" value="Chromosome"/>
</dbReference>
<comment type="similarity">
    <text evidence="8">Belongs to the ABC transporter superfamily. Spermidine/putrescine importer (TC 3.A.1.11.1) family.</text>
</comment>
<dbReference type="Pfam" id="PF08402">
    <property type="entry name" value="TOBE_2"/>
    <property type="match status" value="1"/>
</dbReference>
<evidence type="ECO:0000256" key="1">
    <source>
        <dbReference type="ARBA" id="ARBA00022448"/>
    </source>
</evidence>
<dbReference type="EC" id="7.6.2.11" evidence="8"/>
<feature type="domain" description="ABC transporter" evidence="9">
    <location>
        <begin position="28"/>
        <end position="258"/>
    </location>
</feature>
<keyword evidence="6 8" id="KW-1278">Translocase</keyword>
<keyword evidence="1 8" id="KW-0813">Transport</keyword>
<dbReference type="PROSITE" id="PS00211">
    <property type="entry name" value="ABC_TRANSPORTER_1"/>
    <property type="match status" value="1"/>
</dbReference>
<evidence type="ECO:0000256" key="3">
    <source>
        <dbReference type="ARBA" id="ARBA00022519"/>
    </source>
</evidence>
<dbReference type="SUPFAM" id="SSF52540">
    <property type="entry name" value="P-loop containing nucleoside triphosphate hydrolases"/>
    <property type="match status" value="1"/>
</dbReference>
<comment type="function">
    <text evidence="8">Part of the ABC transporter complex PotABCD involved in spermidine/putrescine import. Responsible for energy coupling to the transport system.</text>
</comment>
<dbReference type="InterPro" id="IPR005893">
    <property type="entry name" value="PotA-like"/>
</dbReference>
<proteinExistence type="inferred from homology"/>
<dbReference type="GO" id="GO:0015847">
    <property type="term" value="P:putrescine transport"/>
    <property type="evidence" value="ECO:0007669"/>
    <property type="project" value="UniProtKB-ARBA"/>
</dbReference>
<dbReference type="GO" id="GO:0043190">
    <property type="term" value="C:ATP-binding cassette (ABC) transporter complex"/>
    <property type="evidence" value="ECO:0007669"/>
    <property type="project" value="InterPro"/>
</dbReference>
<gene>
    <name evidence="8 10" type="primary">potA</name>
    <name evidence="10" type="ORF">BLE401_06145</name>
</gene>
<dbReference type="FunFam" id="3.40.50.300:FF:000133">
    <property type="entry name" value="Spermidine/putrescine import ATP-binding protein PotA"/>
    <property type="match status" value="1"/>
</dbReference>
<dbReference type="InterPro" id="IPR013611">
    <property type="entry name" value="Transp-assoc_OB_typ2"/>
</dbReference>
<evidence type="ECO:0000256" key="2">
    <source>
        <dbReference type="ARBA" id="ARBA00022475"/>
    </source>
</evidence>
<dbReference type="KEGG" id="blep:AL038_18070"/>
<evidence type="ECO:0000256" key="4">
    <source>
        <dbReference type="ARBA" id="ARBA00022741"/>
    </source>
</evidence>
<dbReference type="OrthoDB" id="9802264at2"/>
<keyword evidence="4 8" id="KW-0547">Nucleotide-binding</keyword>
<dbReference type="STRING" id="288004.AL038_18070"/>
<dbReference type="InterPro" id="IPR017871">
    <property type="entry name" value="ABC_transporter-like_CS"/>
</dbReference>
<evidence type="ECO:0000256" key="5">
    <source>
        <dbReference type="ARBA" id="ARBA00022840"/>
    </source>
</evidence>
<keyword evidence="5 8" id="KW-0067">ATP-binding</keyword>
<dbReference type="InterPro" id="IPR050093">
    <property type="entry name" value="ABC_SmlMolc_Importer"/>
</dbReference>
<dbReference type="GO" id="GO:0016887">
    <property type="term" value="F:ATP hydrolysis activity"/>
    <property type="evidence" value="ECO:0007669"/>
    <property type="project" value="InterPro"/>
</dbReference>
<dbReference type="InterPro" id="IPR003593">
    <property type="entry name" value="AAA+_ATPase"/>
</dbReference>
<dbReference type="Pfam" id="PF00005">
    <property type="entry name" value="ABC_tran"/>
    <property type="match status" value="1"/>
</dbReference>
<dbReference type="SUPFAM" id="SSF50331">
    <property type="entry name" value="MOP-like"/>
    <property type="match status" value="1"/>
</dbReference>
<dbReference type="InterPro" id="IPR027417">
    <property type="entry name" value="P-loop_NTPase"/>
</dbReference>
<evidence type="ECO:0000259" key="9">
    <source>
        <dbReference type="PROSITE" id="PS50893"/>
    </source>
</evidence>